<feature type="signal peptide" evidence="3">
    <location>
        <begin position="1"/>
        <end position="29"/>
    </location>
</feature>
<comment type="caution">
    <text evidence="4">The sequence shown here is derived from an EMBL/GenBank/DDBJ whole genome shotgun (WGS) entry which is preliminary data.</text>
</comment>
<feature type="chain" id="PRO_5047370062" evidence="3">
    <location>
        <begin position="30"/>
        <end position="219"/>
    </location>
</feature>
<accession>A0ABS7S6B2</accession>
<evidence type="ECO:0000256" key="1">
    <source>
        <dbReference type="SAM" id="MobiDB-lite"/>
    </source>
</evidence>
<evidence type="ECO:0000313" key="5">
    <source>
        <dbReference type="Proteomes" id="UP000826651"/>
    </source>
</evidence>
<feature type="compositionally biased region" description="Polar residues" evidence="1">
    <location>
        <begin position="175"/>
        <end position="185"/>
    </location>
</feature>
<keyword evidence="2" id="KW-0472">Membrane</keyword>
<gene>
    <name evidence="4" type="ORF">KCQ71_06960</name>
</gene>
<organism evidence="4 5">
    <name type="scientific">Occultella gossypii</name>
    <dbReference type="NCBI Taxonomy" id="2800820"/>
    <lineage>
        <taxon>Bacteria</taxon>
        <taxon>Bacillati</taxon>
        <taxon>Actinomycetota</taxon>
        <taxon>Actinomycetes</taxon>
        <taxon>Micrococcales</taxon>
        <taxon>Ruaniaceae</taxon>
        <taxon>Occultella</taxon>
    </lineage>
</organism>
<evidence type="ECO:0000313" key="4">
    <source>
        <dbReference type="EMBL" id="MBZ2195885.1"/>
    </source>
</evidence>
<keyword evidence="2" id="KW-1133">Transmembrane helix</keyword>
<dbReference type="EMBL" id="JAGSHT010000007">
    <property type="protein sequence ID" value="MBZ2195885.1"/>
    <property type="molecule type" value="Genomic_DNA"/>
</dbReference>
<dbReference type="Proteomes" id="UP000826651">
    <property type="component" value="Unassembled WGS sequence"/>
</dbReference>
<reference evidence="4 5" key="1">
    <citation type="submission" date="2021-04" db="EMBL/GenBank/DDBJ databases">
        <title>Ruania sp. nov., isolated from sandy soil of mangrove forest.</title>
        <authorList>
            <person name="Ge X."/>
            <person name="Huang R."/>
            <person name="Liu W."/>
        </authorList>
    </citation>
    <scope>NUCLEOTIDE SEQUENCE [LARGE SCALE GENOMIC DNA]</scope>
    <source>
        <strain evidence="4 5">N2-46</strain>
    </source>
</reference>
<feature type="transmembrane region" description="Helical" evidence="2">
    <location>
        <begin position="190"/>
        <end position="210"/>
    </location>
</feature>
<keyword evidence="3" id="KW-0732">Signal</keyword>
<protein>
    <submittedName>
        <fullName evidence="4">Uncharacterized protein</fullName>
    </submittedName>
</protein>
<feature type="region of interest" description="Disordered" evidence="1">
    <location>
        <begin position="159"/>
        <end position="186"/>
    </location>
</feature>
<keyword evidence="5" id="KW-1185">Reference proteome</keyword>
<evidence type="ECO:0000256" key="2">
    <source>
        <dbReference type="SAM" id="Phobius"/>
    </source>
</evidence>
<evidence type="ECO:0000256" key="3">
    <source>
        <dbReference type="SAM" id="SignalP"/>
    </source>
</evidence>
<feature type="compositionally biased region" description="Low complexity" evidence="1">
    <location>
        <begin position="159"/>
        <end position="169"/>
    </location>
</feature>
<name>A0ABS7S6B2_9MICO</name>
<dbReference type="RefSeq" id="WP_223404257.1">
    <property type="nucleotide sequence ID" value="NZ_JAGSHT010000007.1"/>
</dbReference>
<proteinExistence type="predicted"/>
<sequence>MRHPKISTTGCAAAIALGLLTLLPTAASAEAGQAPTGGCLTADDGVTVVVDFTDVGGAVEVGCAEGDPASGREALELAGFTLAEDSAGLICAVNAQPDPCPTVFEGSFWSYWTAEPGAEWVSSTVGADLADPVVGSYEGWRYFDGSAGPTVTAADVAAGAEGAGETMDGSAEPAESTTDAETEQGSGAPVGVIAGLAGVVVVGLAAVLVARRRTAQRED</sequence>
<keyword evidence="2" id="KW-0812">Transmembrane</keyword>